<evidence type="ECO:0000313" key="9">
    <source>
        <dbReference type="Proteomes" id="UP000199371"/>
    </source>
</evidence>
<name>A0A1H6MHN1_9GAMM</name>
<keyword evidence="9" id="KW-1185">Reference proteome</keyword>
<dbReference type="GO" id="GO:0140663">
    <property type="term" value="F:ATP-dependent FeS chaperone activity"/>
    <property type="evidence" value="ECO:0007669"/>
    <property type="project" value="InterPro"/>
</dbReference>
<dbReference type="Gene3D" id="3.40.50.300">
    <property type="entry name" value="P-loop containing nucleotide triphosphate hydrolases"/>
    <property type="match status" value="1"/>
</dbReference>
<evidence type="ECO:0000313" key="8">
    <source>
        <dbReference type="EMBL" id="SEH97865.1"/>
    </source>
</evidence>
<evidence type="ECO:0000256" key="2">
    <source>
        <dbReference type="ARBA" id="ARBA00022741"/>
    </source>
</evidence>
<evidence type="ECO:0000256" key="7">
    <source>
        <dbReference type="HAMAP-Rule" id="MF_02040"/>
    </source>
</evidence>
<evidence type="ECO:0000256" key="5">
    <source>
        <dbReference type="ARBA" id="ARBA00023014"/>
    </source>
</evidence>
<keyword evidence="1 7" id="KW-0479">Metal-binding</keyword>
<comment type="function">
    <text evidence="7">Binds and transfers iron-sulfur (Fe-S) clusters to target apoproteins. Can hydrolyze ATP.</text>
</comment>
<reference evidence="9" key="1">
    <citation type="submission" date="2016-10" db="EMBL/GenBank/DDBJ databases">
        <authorList>
            <person name="Varghese N."/>
            <person name="Submissions S."/>
        </authorList>
    </citation>
    <scope>NUCLEOTIDE SEQUENCE [LARGE SCALE GENOMIC DNA]</scope>
    <source>
        <strain evidence="9">DSM 17616</strain>
    </source>
</reference>
<dbReference type="PROSITE" id="PS01215">
    <property type="entry name" value="MRP"/>
    <property type="match status" value="1"/>
</dbReference>
<keyword evidence="2 7" id="KW-0547">Nucleotide-binding</keyword>
<dbReference type="GO" id="GO:0016887">
    <property type="term" value="F:ATP hydrolysis activity"/>
    <property type="evidence" value="ECO:0007669"/>
    <property type="project" value="UniProtKB-UniRule"/>
</dbReference>
<dbReference type="EMBL" id="FNXF01000009">
    <property type="protein sequence ID" value="SEH97865.1"/>
    <property type="molecule type" value="Genomic_DNA"/>
</dbReference>
<dbReference type="GO" id="GO:0005524">
    <property type="term" value="F:ATP binding"/>
    <property type="evidence" value="ECO:0007669"/>
    <property type="project" value="UniProtKB-UniRule"/>
</dbReference>
<evidence type="ECO:0000256" key="3">
    <source>
        <dbReference type="ARBA" id="ARBA00022840"/>
    </source>
</evidence>
<keyword evidence="5 7" id="KW-0411">Iron-sulfur</keyword>
<comment type="similarity">
    <text evidence="6 7">Belongs to the Mrp/NBP35 ATP-binding proteins family.</text>
</comment>
<evidence type="ECO:0000256" key="1">
    <source>
        <dbReference type="ARBA" id="ARBA00022723"/>
    </source>
</evidence>
<proteinExistence type="inferred from homology"/>
<gene>
    <name evidence="8" type="ORF">SAMN05660691_02568</name>
</gene>
<dbReference type="AlphaFoldDB" id="A0A1H6MHN1"/>
<organism evidence="8 9">
    <name type="scientific">Rheinheimera pacifica</name>
    <dbReference type="NCBI Taxonomy" id="173990"/>
    <lineage>
        <taxon>Bacteria</taxon>
        <taxon>Pseudomonadati</taxon>
        <taxon>Pseudomonadota</taxon>
        <taxon>Gammaproteobacteria</taxon>
        <taxon>Chromatiales</taxon>
        <taxon>Chromatiaceae</taxon>
        <taxon>Rheinheimera</taxon>
    </lineage>
</organism>
<keyword evidence="7" id="KW-0378">Hydrolase</keyword>
<comment type="subunit">
    <text evidence="7">Homodimer.</text>
</comment>
<dbReference type="InterPro" id="IPR044304">
    <property type="entry name" value="NUBPL-like"/>
</dbReference>
<dbReference type="PANTHER" id="PTHR42961:SF2">
    <property type="entry name" value="IRON-SULFUR PROTEIN NUBPL"/>
    <property type="match status" value="1"/>
</dbReference>
<protein>
    <recommendedName>
        <fullName evidence="7">Iron-sulfur cluster carrier protein</fullName>
    </recommendedName>
</protein>
<dbReference type="InterPro" id="IPR027417">
    <property type="entry name" value="P-loop_NTPase"/>
</dbReference>
<dbReference type="InterPro" id="IPR019591">
    <property type="entry name" value="Mrp/NBP35_ATP-bd"/>
</dbReference>
<dbReference type="GO" id="GO:0005829">
    <property type="term" value="C:cytosol"/>
    <property type="evidence" value="ECO:0007669"/>
    <property type="project" value="TreeGrafter"/>
</dbReference>
<dbReference type="SUPFAM" id="SSF52540">
    <property type="entry name" value="P-loop containing nucleoside triphosphate hydrolases"/>
    <property type="match status" value="1"/>
</dbReference>
<feature type="binding site" evidence="7">
    <location>
        <begin position="99"/>
        <end position="106"/>
    </location>
    <ligand>
        <name>ATP</name>
        <dbReference type="ChEBI" id="CHEBI:30616"/>
    </ligand>
</feature>
<dbReference type="STRING" id="173990.SAMN05660691_02568"/>
<evidence type="ECO:0000256" key="4">
    <source>
        <dbReference type="ARBA" id="ARBA00023004"/>
    </source>
</evidence>
<dbReference type="Pfam" id="PF10609">
    <property type="entry name" value="ParA"/>
    <property type="match status" value="1"/>
</dbReference>
<dbReference type="RefSeq" id="WP_218141369.1">
    <property type="nucleotide sequence ID" value="NZ_FNXF01000009.1"/>
</dbReference>
<accession>A0A1H6MHN1</accession>
<dbReference type="GO" id="GO:0051539">
    <property type="term" value="F:4 iron, 4 sulfur cluster binding"/>
    <property type="evidence" value="ECO:0007669"/>
    <property type="project" value="TreeGrafter"/>
</dbReference>
<dbReference type="InterPro" id="IPR033756">
    <property type="entry name" value="YlxH/NBP35"/>
</dbReference>
<dbReference type="HAMAP" id="MF_02040">
    <property type="entry name" value="Mrp_NBP35"/>
    <property type="match status" value="1"/>
</dbReference>
<dbReference type="NCBIfam" id="NF008669">
    <property type="entry name" value="PRK11670.1"/>
    <property type="match status" value="1"/>
</dbReference>
<dbReference type="PANTHER" id="PTHR42961">
    <property type="entry name" value="IRON-SULFUR PROTEIN NUBPL"/>
    <property type="match status" value="1"/>
</dbReference>
<evidence type="ECO:0000256" key="6">
    <source>
        <dbReference type="ARBA" id="ARBA00024036"/>
    </source>
</evidence>
<keyword evidence="3 7" id="KW-0067">ATP-binding</keyword>
<dbReference type="CDD" id="cd02037">
    <property type="entry name" value="Mrp_NBP35"/>
    <property type="match status" value="1"/>
</dbReference>
<sequence length="354" mass="38375">MFNWFKSAKTDTLPEAAQQLLQHWQLPDSGAPLALLLESVSLQKNNLRISLKLPLLSIAQPLQQALLDAGFSYQLTLDYQLTTAPVFKDIKQIILVASGKGGVGKSTTAVNLAAALALEGAKVGLLDADIYGPSIPVMLGLSGEKISSPDNKLMQPKFAHGVYLQSIGFLVDPQQASVWRGPMASQALLQLLNETLWPELDYLIVDMPPGTGDIQLTMAQKLPVTGAVVVTTPQDVALSDAEKAISMFRQVNIPLLGLIENMSFYQCSHCGTRDDIFGTEGGILLAERYQVPVLGQLPLQKQIREQADAGVPIVLKQQPVAQIYRTIGRQLMLALHWHAAAQAVGQPEIIITDD</sequence>
<dbReference type="InterPro" id="IPR000808">
    <property type="entry name" value="Mrp-like_CS"/>
</dbReference>
<keyword evidence="4 7" id="KW-0408">Iron</keyword>
<dbReference type="GO" id="GO:0016226">
    <property type="term" value="P:iron-sulfur cluster assembly"/>
    <property type="evidence" value="ECO:0007669"/>
    <property type="project" value="InterPro"/>
</dbReference>
<dbReference type="FunFam" id="3.40.50.300:FF:000418">
    <property type="entry name" value="Iron-sulfur cluster carrier protein"/>
    <property type="match status" value="1"/>
</dbReference>
<dbReference type="Proteomes" id="UP000199371">
    <property type="component" value="Unassembled WGS sequence"/>
</dbReference>
<dbReference type="GO" id="GO:0046872">
    <property type="term" value="F:metal ion binding"/>
    <property type="evidence" value="ECO:0007669"/>
    <property type="project" value="UniProtKB-KW"/>
</dbReference>